<protein>
    <submittedName>
        <fullName evidence="2">Uncharacterized protein</fullName>
    </submittedName>
</protein>
<gene>
    <name evidence="2" type="ORF">PhaeoP66_03563</name>
</gene>
<sequence length="40" mass="4442">MAKGTTKIGRSAKTGRFTTIKKAQQQKSTHVVETIKKKPK</sequence>
<keyword evidence="3" id="KW-1185">Reference proteome</keyword>
<reference evidence="2 3" key="2">
    <citation type="journal article" date="2017" name="Int. J. Syst. Evol. Microbiol.">
        <title>Adaptation of Surface-Associated Bacteria to the Open Ocean: A Genomically Distinct Subpopulation of Phaeobacter gallaeciensis Colonizes Pacific Mesozooplankton.</title>
        <authorList>
            <person name="Freese H.M."/>
            <person name="Methner A."/>
            <person name="Overmann J."/>
        </authorList>
    </citation>
    <scope>NUCLEOTIDE SEQUENCE [LARGE SCALE GENOMIC DNA]</scope>
    <source>
        <strain evidence="2 3">P66</strain>
    </source>
</reference>
<evidence type="ECO:0000313" key="3">
    <source>
        <dbReference type="Proteomes" id="UP000236536"/>
    </source>
</evidence>
<reference evidence="2 3" key="1">
    <citation type="journal article" date="2017" name="Genome Biol. Evol.">
        <title>Trajectories and Drivers of Genome Evolution in Surface-Associated Marine Phaeobacter.</title>
        <authorList>
            <person name="Freese H.M."/>
            <person name="Sikorski J."/>
            <person name="Bunk B."/>
            <person name="Scheuner C."/>
            <person name="Meier-Kolthoff J.P."/>
            <person name="Sproer C."/>
            <person name="Gram L."/>
            <person name="Overmann J."/>
        </authorList>
    </citation>
    <scope>NUCLEOTIDE SEQUENCE [LARGE SCALE GENOMIC DNA]</scope>
    <source>
        <strain evidence="2 3">P66</strain>
    </source>
</reference>
<feature type="region of interest" description="Disordered" evidence="1">
    <location>
        <begin position="1"/>
        <end position="40"/>
    </location>
</feature>
<organism evidence="2 3">
    <name type="scientific">Phaeobacter inhibens</name>
    <dbReference type="NCBI Taxonomy" id="221822"/>
    <lineage>
        <taxon>Bacteria</taxon>
        <taxon>Pseudomonadati</taxon>
        <taxon>Pseudomonadota</taxon>
        <taxon>Alphaproteobacteria</taxon>
        <taxon>Rhodobacterales</taxon>
        <taxon>Roseobacteraceae</taxon>
        <taxon>Phaeobacter</taxon>
    </lineage>
</organism>
<feature type="compositionally biased region" description="Polar residues" evidence="1">
    <location>
        <begin position="21"/>
        <end position="31"/>
    </location>
</feature>
<evidence type="ECO:0000313" key="2">
    <source>
        <dbReference type="EMBL" id="AUQ96294.1"/>
    </source>
</evidence>
<dbReference type="Proteomes" id="UP000236536">
    <property type="component" value="Chromosome"/>
</dbReference>
<evidence type="ECO:0000256" key="1">
    <source>
        <dbReference type="SAM" id="MobiDB-lite"/>
    </source>
</evidence>
<accession>A0ABN5GRQ7</accession>
<dbReference type="RefSeq" id="WP_275541773.1">
    <property type="nucleotide sequence ID" value="NZ_CP010599.1"/>
</dbReference>
<dbReference type="EMBL" id="CP010705">
    <property type="protein sequence ID" value="AUQ96294.1"/>
    <property type="molecule type" value="Genomic_DNA"/>
</dbReference>
<proteinExistence type="predicted"/>
<name>A0ABN5GRQ7_9RHOB</name>